<gene>
    <name evidence="2" type="ORF">CAC02_09175</name>
</gene>
<feature type="non-terminal residue" evidence="2">
    <location>
        <position position="1"/>
    </location>
</feature>
<name>A0A368UBG8_9STRE</name>
<comment type="caution">
    <text evidence="2">The sequence shown here is derived from an EMBL/GenBank/DDBJ whole genome shotgun (WGS) entry which is preliminary data.</text>
</comment>
<dbReference type="AlphaFoldDB" id="A0A368UBG8"/>
<proteinExistence type="predicted"/>
<evidence type="ECO:0000313" key="2">
    <source>
        <dbReference type="EMBL" id="RCW16333.1"/>
    </source>
</evidence>
<feature type="domain" description="Transposase DDE" evidence="1">
    <location>
        <begin position="1"/>
        <end position="40"/>
    </location>
</feature>
<protein>
    <submittedName>
        <fullName evidence="2">Transposase</fullName>
    </submittedName>
</protein>
<dbReference type="Proteomes" id="UP000253215">
    <property type="component" value="Unassembled WGS sequence"/>
</dbReference>
<dbReference type="EMBL" id="NETH01000053">
    <property type="protein sequence ID" value="RCW16333.1"/>
    <property type="molecule type" value="Genomic_DNA"/>
</dbReference>
<reference evidence="2 3" key="1">
    <citation type="journal article" date="2018" name="Sci. Rep.">
        <title>Network-guided genomic and metagenomic analysis of the faecal microbiota of the critically endangered kakapo.</title>
        <authorList>
            <person name="Waite D.W."/>
            <person name="Dsouza M."/>
            <person name="Sekiguchi Y."/>
            <person name="Hugenholtz P."/>
            <person name="Taylor M.W."/>
        </authorList>
    </citation>
    <scope>NUCLEOTIDE SEQUENCE [LARGE SCALE GENOMIC DNA]</scope>
    <source>
        <strain evidence="2 3">BI02</strain>
    </source>
</reference>
<dbReference type="Pfam" id="PF13751">
    <property type="entry name" value="DDE_Tnp_1_6"/>
    <property type="match status" value="1"/>
</dbReference>
<dbReference type="InterPro" id="IPR025668">
    <property type="entry name" value="Tnp_DDE_dom"/>
</dbReference>
<evidence type="ECO:0000313" key="3">
    <source>
        <dbReference type="Proteomes" id="UP000253215"/>
    </source>
</evidence>
<accession>A0A368UBG8</accession>
<organism evidence="2 3">
    <name type="scientific">Streptococcus gallolyticus</name>
    <dbReference type="NCBI Taxonomy" id="315405"/>
    <lineage>
        <taxon>Bacteria</taxon>
        <taxon>Bacillati</taxon>
        <taxon>Bacillota</taxon>
        <taxon>Bacilli</taxon>
        <taxon>Lactobacillales</taxon>
        <taxon>Streptococcaceae</taxon>
        <taxon>Streptococcus</taxon>
    </lineage>
</organism>
<sequence length="47" mass="5394">EPVFGQIKACLGYKRCQLRGKRQVTIDMGLVLMANNLLKYNKKRPIS</sequence>
<evidence type="ECO:0000259" key="1">
    <source>
        <dbReference type="Pfam" id="PF13751"/>
    </source>
</evidence>